<evidence type="ECO:0000313" key="3">
    <source>
        <dbReference type="Proteomes" id="UP001198830"/>
    </source>
</evidence>
<gene>
    <name evidence="2" type="ORF">LL253_17495</name>
</gene>
<dbReference type="Pfam" id="PF14307">
    <property type="entry name" value="Glyco_tran_WbsX"/>
    <property type="match status" value="1"/>
</dbReference>
<dbReference type="InterPro" id="IPR032719">
    <property type="entry name" value="WbsX"/>
</dbReference>
<dbReference type="CDD" id="cd11579">
    <property type="entry name" value="Glyco_tran_WbsX"/>
    <property type="match status" value="1"/>
</dbReference>
<protein>
    <submittedName>
        <fullName evidence="2">Glycoside hydrolase family 99-like domain-containing protein</fullName>
    </submittedName>
</protein>
<accession>A0ABS8H7Q7</accession>
<reference evidence="2 3" key="1">
    <citation type="submission" date="2021-10" db="EMBL/GenBank/DDBJ databases">
        <title>The diversity and Nitrogen Metabolism of Culturable Nitrate-Utilizing Bacteria Within the Oxygen Minimum Zone of the Changjiang (Yangtze River)Estuary.</title>
        <authorList>
            <person name="Zhang D."/>
            <person name="Zheng J."/>
            <person name="Liu S."/>
            <person name="He W."/>
        </authorList>
    </citation>
    <scope>NUCLEOTIDE SEQUENCE [LARGE SCALE GENOMIC DNA]</scope>
    <source>
        <strain evidence="2 3">FXH275-2</strain>
    </source>
</reference>
<dbReference type="Proteomes" id="UP001198830">
    <property type="component" value="Unassembled WGS sequence"/>
</dbReference>
<feature type="region of interest" description="Disordered" evidence="1">
    <location>
        <begin position="1"/>
        <end position="25"/>
    </location>
</feature>
<sequence length="848" mass="95108">MTARINIGSETSDRQTRGAVSDDSPCLKTRYKYSNEEADCAVLPHLAIRDVSYRAATKDCIVRGCRPNVSGRNDDWGYDEVGETRADATAHSDAKQISAEETQGSKEKTSHGKANPGARAIRLPSSEPESPLKNLKDLYAAPAWRGCIDTFDNWDIRGWALSTDNVMGSVGLDIFLCGIHVTSTTTRYNRPDIDKIVGLPIRAGFRINASAISTEAAANIFTQLKKIADTPQIIGDILTIKIADTDIILPFTGKLLAEKIEVSKILPVLDAIIASQVRNEYISVRDQLISLPVPEEDDTSEVKPIAFYLPQFHPFPENDEWWGEGFTEWTNVVGAKPFFPTHHQPHIPADFGYYDLRVEDVQQKQIDLAKRYGIKGFCYYYYWFSGKKLMTMPIDRHVEKNLDLDFCLCWANENWSRRWDGSESDVLIAQRHVEEDDVEFINSCIEYFKSDKYITVDGAPLLLVYRISLLQNPEATVARWRKIVKSHGFPDLHVSMVESFGLTDPNAYGCDSSCQFPPHGVVAPEVNHKIKDLDPAYRGKIYDYKEVVRSEIARPAAEYIQFRCAMPSWDNTSRKGKDGNVFAHSSPELFEAWMSYLCAQARVNLPSSSRFVFINAWNEWAEGAHLEPDAKNAHAFLNSVRRSLSHDRGLVASLDSLPDDEEIGAVTVGDIKSLVQKLANANQQLQGLIRNHGGSVADRASPFVAVDKSWFEVETITAGDRVWLDNINGRPGHDTKIEFFSRQQTLTLRGWIHSPAMLLSPSLPVFVSLSPTDRSGFSYFAKIYDRERREDIINSLNLSESSVWCGFSIKAALNGVEPGRYSLQFLLSKAGDIKDLVPVPTYIELVVS</sequence>
<evidence type="ECO:0000313" key="2">
    <source>
        <dbReference type="EMBL" id="MCC4234469.1"/>
    </source>
</evidence>
<keyword evidence="3" id="KW-1185">Reference proteome</keyword>
<evidence type="ECO:0000256" key="1">
    <source>
        <dbReference type="SAM" id="MobiDB-lite"/>
    </source>
</evidence>
<dbReference type="PANTHER" id="PTHR41244">
    <property type="entry name" value="RHAMNAN SYNTHESIS F"/>
    <property type="match status" value="1"/>
</dbReference>
<dbReference type="EMBL" id="JAJGNP010000020">
    <property type="protein sequence ID" value="MCC4234469.1"/>
    <property type="molecule type" value="Genomic_DNA"/>
</dbReference>
<feature type="compositionally biased region" description="Basic and acidic residues" evidence="1">
    <location>
        <begin position="85"/>
        <end position="94"/>
    </location>
</feature>
<dbReference type="PANTHER" id="PTHR41244:SF1">
    <property type="entry name" value="GLYCOSYLTRANSFERASE"/>
    <property type="match status" value="1"/>
</dbReference>
<dbReference type="Gene3D" id="3.20.20.80">
    <property type="entry name" value="Glycosidases"/>
    <property type="match status" value="1"/>
</dbReference>
<comment type="caution">
    <text evidence="2">The sequence shown here is derived from an EMBL/GenBank/DDBJ whole genome shotgun (WGS) entry which is preliminary data.</text>
</comment>
<organism evidence="2 3">
    <name type="scientific">Sphingobium soli</name>
    <dbReference type="NCBI Taxonomy" id="1591116"/>
    <lineage>
        <taxon>Bacteria</taxon>
        <taxon>Pseudomonadati</taxon>
        <taxon>Pseudomonadota</taxon>
        <taxon>Alphaproteobacteria</taxon>
        <taxon>Sphingomonadales</taxon>
        <taxon>Sphingomonadaceae</taxon>
        <taxon>Sphingobium</taxon>
    </lineage>
</organism>
<feature type="region of interest" description="Disordered" evidence="1">
    <location>
        <begin position="85"/>
        <end position="128"/>
    </location>
</feature>
<dbReference type="RefSeq" id="WP_228227961.1">
    <property type="nucleotide sequence ID" value="NZ_JAJGNP010000020.1"/>
</dbReference>
<proteinExistence type="predicted"/>
<name>A0ABS8H7Q7_9SPHN</name>